<dbReference type="EMBL" id="CAJPIN010090898">
    <property type="protein sequence ID" value="CAG2068456.1"/>
    <property type="molecule type" value="Genomic_DNA"/>
</dbReference>
<dbReference type="Proteomes" id="UP001153148">
    <property type="component" value="Unassembled WGS sequence"/>
</dbReference>
<dbReference type="Gene3D" id="3.40.50.300">
    <property type="entry name" value="P-loop containing nucleotide triphosphate hydrolases"/>
    <property type="match status" value="1"/>
</dbReference>
<dbReference type="Gene3D" id="3.40.50.10810">
    <property type="entry name" value="Tandem AAA-ATPase domain"/>
    <property type="match status" value="1"/>
</dbReference>
<feature type="non-terminal residue" evidence="2">
    <location>
        <position position="144"/>
    </location>
</feature>
<dbReference type="InterPro" id="IPR000330">
    <property type="entry name" value="SNF2_N"/>
</dbReference>
<comment type="caution">
    <text evidence="2">The sequence shown here is derived from an EMBL/GenBank/DDBJ whole genome shotgun (WGS) entry which is preliminary data.</text>
</comment>
<accession>A0ABN7PL37</accession>
<dbReference type="InterPro" id="IPR050496">
    <property type="entry name" value="SNF2_RAD54_helicase_repair"/>
</dbReference>
<sequence length="144" mass="16216">MQNSLKELWSLFDFVFPGKLGTLPVFLAQLAVPITEGGYANASEVQVATAYKCASVLRDTIAPYLLRRMKTDVGTHISLPPKSEQVLFCRLTEEQRRYYKAYLESGEVERILKGTAQIFVGLIALRKICNHPDLFSGGNKLFTW</sequence>
<dbReference type="InterPro" id="IPR027417">
    <property type="entry name" value="P-loop_NTPase"/>
</dbReference>
<dbReference type="InterPro" id="IPR038718">
    <property type="entry name" value="SNF2-like_sf"/>
</dbReference>
<proteinExistence type="predicted"/>
<name>A0ABN7PL37_TIMPD</name>
<evidence type="ECO:0000259" key="1">
    <source>
        <dbReference type="Pfam" id="PF00176"/>
    </source>
</evidence>
<keyword evidence="3" id="KW-1185">Reference proteome</keyword>
<dbReference type="Pfam" id="PF00176">
    <property type="entry name" value="SNF2-rel_dom"/>
    <property type="match status" value="1"/>
</dbReference>
<gene>
    <name evidence="2" type="ORF">TPAB3V08_LOCUS15399</name>
</gene>
<evidence type="ECO:0000313" key="3">
    <source>
        <dbReference type="Proteomes" id="UP001153148"/>
    </source>
</evidence>
<evidence type="ECO:0000313" key="2">
    <source>
        <dbReference type="EMBL" id="CAG2068456.1"/>
    </source>
</evidence>
<dbReference type="SUPFAM" id="SSF52540">
    <property type="entry name" value="P-loop containing nucleoside triphosphate hydrolases"/>
    <property type="match status" value="2"/>
</dbReference>
<feature type="domain" description="SNF2 N-terminal" evidence="1">
    <location>
        <begin position="1"/>
        <end position="134"/>
    </location>
</feature>
<reference evidence="2" key="1">
    <citation type="submission" date="2021-03" db="EMBL/GenBank/DDBJ databases">
        <authorList>
            <person name="Tran Van P."/>
        </authorList>
    </citation>
    <scope>NUCLEOTIDE SEQUENCE</scope>
</reference>
<dbReference type="PANTHER" id="PTHR45629:SF7">
    <property type="entry name" value="DNA EXCISION REPAIR PROTEIN ERCC-6-RELATED"/>
    <property type="match status" value="1"/>
</dbReference>
<dbReference type="PANTHER" id="PTHR45629">
    <property type="entry name" value="SNF2/RAD54 FAMILY MEMBER"/>
    <property type="match status" value="1"/>
</dbReference>
<organism evidence="2 3">
    <name type="scientific">Timema podura</name>
    <name type="common">Walking stick</name>
    <dbReference type="NCBI Taxonomy" id="61482"/>
    <lineage>
        <taxon>Eukaryota</taxon>
        <taxon>Metazoa</taxon>
        <taxon>Ecdysozoa</taxon>
        <taxon>Arthropoda</taxon>
        <taxon>Hexapoda</taxon>
        <taxon>Insecta</taxon>
        <taxon>Pterygota</taxon>
        <taxon>Neoptera</taxon>
        <taxon>Polyneoptera</taxon>
        <taxon>Phasmatodea</taxon>
        <taxon>Timematodea</taxon>
        <taxon>Timematoidea</taxon>
        <taxon>Timematidae</taxon>
        <taxon>Timema</taxon>
    </lineage>
</organism>
<protein>
    <recommendedName>
        <fullName evidence="1">SNF2 N-terminal domain-containing protein</fullName>
    </recommendedName>
</protein>